<protein>
    <recommendedName>
        <fullName evidence="4">C3H1-type domain-containing protein</fullName>
    </recommendedName>
</protein>
<dbReference type="PANTHER" id="PTHR45691:SF1">
    <property type="entry name" value="FH2 DOMAIN-CONTAINING PROTEIN 1-RELATED"/>
    <property type="match status" value="1"/>
</dbReference>
<evidence type="ECO:0008006" key="4">
    <source>
        <dbReference type="Google" id="ProtNLM"/>
    </source>
</evidence>
<accession>A0ABQ6MHF2</accession>
<evidence type="ECO:0000256" key="1">
    <source>
        <dbReference type="SAM" id="MobiDB-lite"/>
    </source>
</evidence>
<feature type="compositionally biased region" description="Low complexity" evidence="1">
    <location>
        <begin position="784"/>
        <end position="796"/>
    </location>
</feature>
<organism evidence="2 3">
    <name type="scientific">Tetraparma gracilis</name>
    <dbReference type="NCBI Taxonomy" id="2962635"/>
    <lineage>
        <taxon>Eukaryota</taxon>
        <taxon>Sar</taxon>
        <taxon>Stramenopiles</taxon>
        <taxon>Ochrophyta</taxon>
        <taxon>Bolidophyceae</taxon>
        <taxon>Parmales</taxon>
        <taxon>Triparmaceae</taxon>
        <taxon>Tetraparma</taxon>
    </lineage>
</organism>
<feature type="compositionally biased region" description="Basic residues" evidence="1">
    <location>
        <begin position="143"/>
        <end position="152"/>
    </location>
</feature>
<sequence length="796" mass="84464">MVRVSGTPEKHVQAMLNAKASRASSKRLASASARLRSLIQAAPGADLWLSREGGAAACPAQFLGKGCKARRCRLEHDLVSLRECLAGPAPELPQLPALEHCKGGDYGGGEVLLLAVGGELVYDFGSGEIREGAEGGGSGHTNEHKKGKRGKKKDQNAPPPAAAAAPDPPPAPPPPPPPSLETFTRVPAALFPSILSYLPYPSSHLAFGRLCLTSKSNLTLLDELVPLLEKRRGMPASSPPHAGFKSNLSYLRNLCALLEGPPPGPAGAAEPAHHAVARQGESSYLLSLSRSCECKVTPLLPSPAPPPTLLAPSKKGIRPLSLAYDPSSSDLFSLSATYPPPDPSNRRSGASPTCYLAPSSLPSVLCSEPPPAASVLDLDAFLRARLPRWVPGPPLAAPERAADPGPGGGAVESRYAGLLVAREPGRPRLAALGSGWVAVSVTAVYGIREEGEAMWGAARVPAVVLVKWDGGEWTFGAITGWDLLDGMVPEAVEAETKLRMEADPTLNMTKEEAERRPYSLLQAFIFTLTAVTPPFLPPVWDLEATRDTFGGDEDCAFPLLLNRAEGRLAAEVEPGLLQRAHAANFDTWRGNEYRQGLLLPSLVIESDVESRYKVGRTETLYACFKYRVARGELVLSRDHLAGVSGLTGRALLAPLKRGEAVVREGSEGRSFSDDGRTCVEWLQKAGDFTEDFDPGEDEERVACKLYRDGVKVDELEFDLRGGHVIALGNEQASAALYCGGGSSYIKGGLGFRDEAGPAAGGGDDAKKKKKREKKTQPKQPGINRGRSSKGSSSSGR</sequence>
<feature type="compositionally biased region" description="Pro residues" evidence="1">
    <location>
        <begin position="157"/>
        <end position="179"/>
    </location>
</feature>
<reference evidence="2 3" key="1">
    <citation type="journal article" date="2023" name="Commun. Biol.">
        <title>Genome analysis of Parmales, the sister group of diatoms, reveals the evolutionary specialization of diatoms from phago-mixotrophs to photoautotrophs.</title>
        <authorList>
            <person name="Ban H."/>
            <person name="Sato S."/>
            <person name="Yoshikawa S."/>
            <person name="Yamada K."/>
            <person name="Nakamura Y."/>
            <person name="Ichinomiya M."/>
            <person name="Sato N."/>
            <person name="Blanc-Mathieu R."/>
            <person name="Endo H."/>
            <person name="Kuwata A."/>
            <person name="Ogata H."/>
        </authorList>
    </citation>
    <scope>NUCLEOTIDE SEQUENCE [LARGE SCALE GENOMIC DNA]</scope>
</reference>
<feature type="region of interest" description="Disordered" evidence="1">
    <location>
        <begin position="131"/>
        <end position="183"/>
    </location>
</feature>
<proteinExistence type="predicted"/>
<feature type="region of interest" description="Disordered" evidence="1">
    <location>
        <begin position="751"/>
        <end position="796"/>
    </location>
</feature>
<evidence type="ECO:0000313" key="2">
    <source>
        <dbReference type="EMBL" id="GMI26419.1"/>
    </source>
</evidence>
<dbReference type="EMBL" id="BRYB01002849">
    <property type="protein sequence ID" value="GMI26419.1"/>
    <property type="molecule type" value="Genomic_DNA"/>
</dbReference>
<comment type="caution">
    <text evidence="2">The sequence shown here is derived from an EMBL/GenBank/DDBJ whole genome shotgun (WGS) entry which is preliminary data.</text>
</comment>
<dbReference type="PANTHER" id="PTHR45691">
    <property type="entry name" value="PROTEIN DIAPHANOUS"/>
    <property type="match status" value="1"/>
</dbReference>
<evidence type="ECO:0000313" key="3">
    <source>
        <dbReference type="Proteomes" id="UP001165060"/>
    </source>
</evidence>
<keyword evidence="3" id="KW-1185">Reference proteome</keyword>
<name>A0ABQ6MHF2_9STRA</name>
<dbReference type="InterPro" id="IPR051412">
    <property type="entry name" value="Formin_Homology_Diaphanous_sf"/>
</dbReference>
<dbReference type="Proteomes" id="UP001165060">
    <property type="component" value="Unassembled WGS sequence"/>
</dbReference>
<gene>
    <name evidence="2" type="ORF">TeGR_g5401</name>
</gene>